<dbReference type="PANTHER" id="PTHR48107">
    <property type="entry name" value="NADPH-DEPENDENT ALDEHYDE REDUCTASE-LIKE PROTEIN, CHLOROPLASTIC-RELATED"/>
    <property type="match status" value="1"/>
</dbReference>
<dbReference type="EMBL" id="LS992241">
    <property type="protein sequence ID" value="SYX84414.1"/>
    <property type="molecule type" value="Genomic_DNA"/>
</dbReference>
<dbReference type="InterPro" id="IPR036291">
    <property type="entry name" value="NAD(P)-bd_dom_sf"/>
</dbReference>
<dbReference type="InterPro" id="IPR020904">
    <property type="entry name" value="Sc_DH/Rdtase_CS"/>
</dbReference>
<reference evidence="5" key="1">
    <citation type="submission" date="2018-08" db="EMBL/GenBank/DDBJ databases">
        <authorList>
            <person name="Chevrot R."/>
        </authorList>
    </citation>
    <scope>NUCLEOTIDE SEQUENCE [LARGE SCALE GENOMIC DNA]</scope>
</reference>
<keyword evidence="2 4" id="KW-0560">Oxidoreductase</keyword>
<sequence length="297" mass="32013">MTSTTEKHPASVTMPKPPYPLQHQDKQPGIESLMNPRPIYDDPNYKPSGKLKNKVAIITGGDSGQGRAIAVAFAKEGADVVIVYLNEHTDAEETKQVVEQKGGKCLCIAGDLGQEAFCKQIVEQTVTQFGKLDILVNNAAEQHVQNSLESITSEQMEKTFRTNFFSIFYLTKAALPHMKKGSSVINAASLTAYEGNEQLIDYSATKGAIVAFTRSLSKSLHSRGIRVNGVVPGSIWTPLIPASFPAAQVAKWGEKNPMGRAGQPCEIAPAYVFLASEDASYISGQFIHATGGVIVNS</sequence>
<dbReference type="RefSeq" id="WP_232055602.1">
    <property type="nucleotide sequence ID" value="NZ_LS992241.1"/>
</dbReference>
<evidence type="ECO:0000256" key="2">
    <source>
        <dbReference type="ARBA" id="ARBA00023002"/>
    </source>
</evidence>
<feature type="region of interest" description="Disordered" evidence="3">
    <location>
        <begin position="1"/>
        <end position="31"/>
    </location>
</feature>
<dbReference type="PRINTS" id="PR00081">
    <property type="entry name" value="GDHRDH"/>
</dbReference>
<dbReference type="PANTHER" id="PTHR48107:SF16">
    <property type="entry name" value="NADPH-DEPENDENT ALDEHYDE REDUCTASE 1, CHLOROPLASTIC"/>
    <property type="match status" value="1"/>
</dbReference>
<dbReference type="EC" id="1.-.-.-" evidence="4"/>
<evidence type="ECO:0000256" key="3">
    <source>
        <dbReference type="SAM" id="MobiDB-lite"/>
    </source>
</evidence>
<dbReference type="PROSITE" id="PS00061">
    <property type="entry name" value="ADH_SHORT"/>
    <property type="match status" value="1"/>
</dbReference>
<dbReference type="GO" id="GO:0008206">
    <property type="term" value="P:bile acid metabolic process"/>
    <property type="evidence" value="ECO:0007669"/>
    <property type="project" value="UniProtKB-ARBA"/>
</dbReference>
<dbReference type="Gene3D" id="3.40.50.720">
    <property type="entry name" value="NAD(P)-binding Rossmann-like Domain"/>
    <property type="match status" value="1"/>
</dbReference>
<dbReference type="PRINTS" id="PR00080">
    <property type="entry name" value="SDRFAMILY"/>
</dbReference>
<dbReference type="FunFam" id="3.40.50.720:FF:000084">
    <property type="entry name" value="Short-chain dehydrogenase reductase"/>
    <property type="match status" value="1"/>
</dbReference>
<organism evidence="4 5">
    <name type="scientific">Paenibacillus alvei</name>
    <name type="common">Bacillus alvei</name>
    <dbReference type="NCBI Taxonomy" id="44250"/>
    <lineage>
        <taxon>Bacteria</taxon>
        <taxon>Bacillati</taxon>
        <taxon>Bacillota</taxon>
        <taxon>Bacilli</taxon>
        <taxon>Bacillales</taxon>
        <taxon>Paenibacillaceae</taxon>
        <taxon>Paenibacillus</taxon>
    </lineage>
</organism>
<dbReference type="GO" id="GO:0016614">
    <property type="term" value="F:oxidoreductase activity, acting on CH-OH group of donors"/>
    <property type="evidence" value="ECO:0007669"/>
    <property type="project" value="UniProtKB-ARBA"/>
</dbReference>
<proteinExistence type="inferred from homology"/>
<name>A0A383RD65_PAEAL</name>
<gene>
    <name evidence="4" type="primary">yhxC</name>
    <name evidence="4" type="ORF">PBLR_12836</name>
</gene>
<dbReference type="AlphaFoldDB" id="A0A383RD65"/>
<comment type="similarity">
    <text evidence="1">Belongs to the short-chain dehydrogenases/reductases (SDR) family.</text>
</comment>
<dbReference type="Proteomes" id="UP000304148">
    <property type="component" value="Chromosome"/>
</dbReference>
<evidence type="ECO:0000256" key="1">
    <source>
        <dbReference type="ARBA" id="ARBA00006484"/>
    </source>
</evidence>
<dbReference type="Pfam" id="PF13561">
    <property type="entry name" value="adh_short_C2"/>
    <property type="match status" value="1"/>
</dbReference>
<dbReference type="InterPro" id="IPR002347">
    <property type="entry name" value="SDR_fam"/>
</dbReference>
<dbReference type="NCBIfam" id="NF005214">
    <property type="entry name" value="PRK06701.1"/>
    <property type="match status" value="1"/>
</dbReference>
<dbReference type="CDD" id="cd05355">
    <property type="entry name" value="SDR_c1"/>
    <property type="match status" value="1"/>
</dbReference>
<evidence type="ECO:0000313" key="4">
    <source>
        <dbReference type="EMBL" id="SYX84414.1"/>
    </source>
</evidence>
<accession>A0A383RD65</accession>
<evidence type="ECO:0000313" key="5">
    <source>
        <dbReference type="Proteomes" id="UP000304148"/>
    </source>
</evidence>
<dbReference type="SUPFAM" id="SSF51735">
    <property type="entry name" value="NAD(P)-binding Rossmann-fold domains"/>
    <property type="match status" value="1"/>
</dbReference>
<protein>
    <submittedName>
        <fullName evidence="4">Putative oxidoreductase</fullName>
        <ecNumber evidence="4">1.-.-.-</ecNumber>
    </submittedName>
</protein>